<accession>A0A075A3R6</accession>
<dbReference type="OrthoDB" id="269496at2759"/>
<dbReference type="RefSeq" id="XP_009174229.1">
    <property type="nucleotide sequence ID" value="XM_009175965.1"/>
</dbReference>
<evidence type="ECO:0000313" key="2">
    <source>
        <dbReference type="Proteomes" id="UP000054324"/>
    </source>
</evidence>
<dbReference type="EMBL" id="KL596924">
    <property type="protein sequence ID" value="KER22039.1"/>
    <property type="molecule type" value="Genomic_DNA"/>
</dbReference>
<gene>
    <name evidence="1" type="ORF">T265_09791</name>
</gene>
<name>A0A075A3R6_OPIVI</name>
<dbReference type="Proteomes" id="UP000054324">
    <property type="component" value="Unassembled WGS sequence"/>
</dbReference>
<dbReference type="GeneID" id="20323959"/>
<protein>
    <submittedName>
        <fullName evidence="1">Uncharacterized protein</fullName>
    </submittedName>
</protein>
<dbReference type="CTD" id="20323959"/>
<keyword evidence="2" id="KW-1185">Reference proteome</keyword>
<organism evidence="1 2">
    <name type="scientific">Opisthorchis viverrini</name>
    <name type="common">Southeast Asian liver fluke</name>
    <dbReference type="NCBI Taxonomy" id="6198"/>
    <lineage>
        <taxon>Eukaryota</taxon>
        <taxon>Metazoa</taxon>
        <taxon>Spiralia</taxon>
        <taxon>Lophotrochozoa</taxon>
        <taxon>Platyhelminthes</taxon>
        <taxon>Trematoda</taxon>
        <taxon>Digenea</taxon>
        <taxon>Opisthorchiida</taxon>
        <taxon>Opisthorchiata</taxon>
        <taxon>Opisthorchiidae</taxon>
        <taxon>Opisthorchis</taxon>
    </lineage>
</organism>
<dbReference type="AlphaFoldDB" id="A0A075A3R6"/>
<reference evidence="1 2" key="1">
    <citation type="submission" date="2013-11" db="EMBL/GenBank/DDBJ databases">
        <title>Opisthorchis viverrini - life in the bile duct.</title>
        <authorList>
            <person name="Young N.D."/>
            <person name="Nagarajan N."/>
            <person name="Lin S.J."/>
            <person name="Korhonen P.K."/>
            <person name="Jex A.R."/>
            <person name="Hall R.S."/>
            <person name="Safavi-Hemami H."/>
            <person name="Kaewkong W."/>
            <person name="Bertrand D."/>
            <person name="Gao S."/>
            <person name="Seet Q."/>
            <person name="Wongkham S."/>
            <person name="Teh B.T."/>
            <person name="Wongkham C."/>
            <person name="Intapan P.M."/>
            <person name="Maleewong W."/>
            <person name="Yang X."/>
            <person name="Hu M."/>
            <person name="Wang Z."/>
            <person name="Hofmann A."/>
            <person name="Sternberg P.W."/>
            <person name="Tan P."/>
            <person name="Wang J."/>
            <person name="Gasser R.B."/>
        </authorList>
    </citation>
    <scope>NUCLEOTIDE SEQUENCE [LARGE SCALE GENOMIC DNA]</scope>
</reference>
<sequence>MISLDRQIPLAMLVSWVSYSQAVYNEERIWTKWSVNRKVRGSNPTSLSRLGQPGNIPALVPPSCGMAATHRKSGKVER</sequence>
<proteinExistence type="predicted"/>
<dbReference type="KEGG" id="ovi:T265_09791"/>
<evidence type="ECO:0000313" key="1">
    <source>
        <dbReference type="EMBL" id="KER22039.1"/>
    </source>
</evidence>